<proteinExistence type="predicted"/>
<evidence type="ECO:0000313" key="2">
    <source>
        <dbReference type="EMBL" id="OCF26493.1"/>
    </source>
</evidence>
<dbReference type="GeneID" id="30208578"/>
<protein>
    <submittedName>
        <fullName evidence="2">Uncharacterized protein</fullName>
    </submittedName>
</protein>
<evidence type="ECO:0000313" key="3">
    <source>
        <dbReference type="EMBL" id="WVW78843.1"/>
    </source>
</evidence>
<reference evidence="2" key="3">
    <citation type="submission" date="2014-01" db="EMBL/GenBank/DDBJ databases">
        <title>Evolution of pathogenesis and genome organization in the Tremellales.</title>
        <authorList>
            <person name="Cuomo C."/>
            <person name="Litvintseva A."/>
            <person name="Heitman J."/>
            <person name="Chen Y."/>
            <person name="Sun S."/>
            <person name="Springer D."/>
            <person name="Dromer F."/>
            <person name="Young S."/>
            <person name="Zeng Q."/>
            <person name="Chapman S."/>
            <person name="Gujja S."/>
            <person name="Saif S."/>
            <person name="Birren B."/>
        </authorList>
    </citation>
    <scope>NUCLEOTIDE SEQUENCE</scope>
    <source>
        <strain evidence="2">CBS 10118</strain>
    </source>
</reference>
<evidence type="ECO:0000313" key="4">
    <source>
        <dbReference type="Proteomes" id="UP000092730"/>
    </source>
</evidence>
<accession>A0A1B9G662</accession>
<organism evidence="2">
    <name type="scientific">Kwoniella bestiolae CBS 10118</name>
    <dbReference type="NCBI Taxonomy" id="1296100"/>
    <lineage>
        <taxon>Eukaryota</taxon>
        <taxon>Fungi</taxon>
        <taxon>Dikarya</taxon>
        <taxon>Basidiomycota</taxon>
        <taxon>Agaricomycotina</taxon>
        <taxon>Tremellomycetes</taxon>
        <taxon>Tremellales</taxon>
        <taxon>Cryptococcaceae</taxon>
        <taxon>Kwoniella</taxon>
    </lineage>
</organism>
<keyword evidence="4" id="KW-1185">Reference proteome</keyword>
<sequence>MFPAIPTYNMHLPTALSVLFLISASASAAPPPNLYLSARSGSDGAFRLKLASNTSHCLDDKFASDGTRQVYLRKEHCDEGAGTWAFNTAFPGSLTLFEPSNTYALEPEPGPDGPMEDGRKVRLMQPDRGILGQKWIMDDQGRLSVGDPMSTPKLCLSANEDAQPFEDVHLQVCGSGEEDLNSPMKQKWTLDYKIE</sequence>
<dbReference type="OrthoDB" id="10450673at2759"/>
<dbReference type="AlphaFoldDB" id="A0A1B9G662"/>
<dbReference type="Proteomes" id="UP000092730">
    <property type="component" value="Chromosome 1"/>
</dbReference>
<dbReference type="EMBL" id="KI894020">
    <property type="protein sequence ID" value="OCF26493.1"/>
    <property type="molecule type" value="Genomic_DNA"/>
</dbReference>
<feature type="signal peptide" evidence="1">
    <location>
        <begin position="1"/>
        <end position="28"/>
    </location>
</feature>
<reference evidence="3" key="2">
    <citation type="submission" date="2013-07" db="EMBL/GenBank/DDBJ databases">
        <authorList>
            <consortium name="The Broad Institute Genome Sequencing Platform"/>
            <person name="Cuomo C."/>
            <person name="Litvintseva A."/>
            <person name="Chen Y."/>
            <person name="Heitman J."/>
            <person name="Sun S."/>
            <person name="Springer D."/>
            <person name="Dromer F."/>
            <person name="Young S.K."/>
            <person name="Zeng Q."/>
            <person name="Gargeya S."/>
            <person name="Fitzgerald M."/>
            <person name="Abouelleil A."/>
            <person name="Alvarado L."/>
            <person name="Berlin A.M."/>
            <person name="Chapman S.B."/>
            <person name="Dewar J."/>
            <person name="Goldberg J."/>
            <person name="Griggs A."/>
            <person name="Gujja S."/>
            <person name="Hansen M."/>
            <person name="Howarth C."/>
            <person name="Imamovic A."/>
            <person name="Larimer J."/>
            <person name="McCowan C."/>
            <person name="Murphy C."/>
            <person name="Pearson M."/>
            <person name="Priest M."/>
            <person name="Roberts A."/>
            <person name="Saif S."/>
            <person name="Shea T."/>
            <person name="Sykes S."/>
            <person name="Wortman J."/>
            <person name="Nusbaum C."/>
            <person name="Birren B."/>
        </authorList>
    </citation>
    <scope>NUCLEOTIDE SEQUENCE</scope>
    <source>
        <strain evidence="3">CBS 10118</strain>
    </source>
</reference>
<name>A0A1B9G662_9TREE</name>
<dbReference type="SUPFAM" id="SSF50370">
    <property type="entry name" value="Ricin B-like lectins"/>
    <property type="match status" value="1"/>
</dbReference>
<dbReference type="VEuPathDB" id="FungiDB:I302_04179"/>
<dbReference type="RefSeq" id="XP_019047563.1">
    <property type="nucleotide sequence ID" value="XM_019190815.1"/>
</dbReference>
<reference evidence="3" key="4">
    <citation type="submission" date="2024-02" db="EMBL/GenBank/DDBJ databases">
        <title>Comparative genomics of Cryptococcus and Kwoniella reveals pathogenesis evolution and contrasting modes of karyotype evolution via chromosome fusion or intercentromeric recombination.</title>
        <authorList>
            <person name="Coelho M.A."/>
            <person name="David-Palma M."/>
            <person name="Shea T."/>
            <person name="Bowers K."/>
            <person name="McGinley-Smith S."/>
            <person name="Mohammad A.W."/>
            <person name="Gnirke A."/>
            <person name="Yurkov A.M."/>
            <person name="Nowrousian M."/>
            <person name="Sun S."/>
            <person name="Cuomo C.A."/>
            <person name="Heitman J."/>
        </authorList>
    </citation>
    <scope>NUCLEOTIDE SEQUENCE</scope>
    <source>
        <strain evidence="3">CBS 10118</strain>
    </source>
</reference>
<dbReference type="EMBL" id="CP144541">
    <property type="protein sequence ID" value="WVW78843.1"/>
    <property type="molecule type" value="Genomic_DNA"/>
</dbReference>
<dbReference type="InterPro" id="IPR035992">
    <property type="entry name" value="Ricin_B-like_lectins"/>
</dbReference>
<reference evidence="2" key="1">
    <citation type="submission" date="2013-07" db="EMBL/GenBank/DDBJ databases">
        <title>The Genome Sequence of Cryptococcus bestiolae CBS10118.</title>
        <authorList>
            <consortium name="The Broad Institute Genome Sequencing Platform"/>
            <person name="Cuomo C."/>
            <person name="Litvintseva A."/>
            <person name="Chen Y."/>
            <person name="Heitman J."/>
            <person name="Sun S."/>
            <person name="Springer D."/>
            <person name="Dromer F."/>
            <person name="Young S.K."/>
            <person name="Zeng Q."/>
            <person name="Gargeya S."/>
            <person name="Fitzgerald M."/>
            <person name="Abouelleil A."/>
            <person name="Alvarado L."/>
            <person name="Berlin A.M."/>
            <person name="Chapman S.B."/>
            <person name="Dewar J."/>
            <person name="Goldberg J."/>
            <person name="Griggs A."/>
            <person name="Gujja S."/>
            <person name="Hansen M."/>
            <person name="Howarth C."/>
            <person name="Imamovic A."/>
            <person name="Larimer J."/>
            <person name="McCowan C."/>
            <person name="Murphy C."/>
            <person name="Pearson M."/>
            <person name="Priest M."/>
            <person name="Roberts A."/>
            <person name="Saif S."/>
            <person name="Shea T."/>
            <person name="Sykes S."/>
            <person name="Wortman J."/>
            <person name="Nusbaum C."/>
            <person name="Birren B."/>
        </authorList>
    </citation>
    <scope>NUCLEOTIDE SEQUENCE [LARGE SCALE GENOMIC DNA]</scope>
    <source>
        <strain evidence="2">CBS 10118</strain>
    </source>
</reference>
<keyword evidence="1" id="KW-0732">Signal</keyword>
<feature type="chain" id="PRO_5042334863" evidence="1">
    <location>
        <begin position="29"/>
        <end position="195"/>
    </location>
</feature>
<dbReference type="PROSITE" id="PS50231">
    <property type="entry name" value="RICIN_B_LECTIN"/>
    <property type="match status" value="1"/>
</dbReference>
<dbReference type="KEGG" id="kbi:30208578"/>
<dbReference type="Gene3D" id="2.80.10.50">
    <property type="match status" value="1"/>
</dbReference>
<evidence type="ECO:0000256" key="1">
    <source>
        <dbReference type="SAM" id="SignalP"/>
    </source>
</evidence>
<gene>
    <name evidence="2" type="ORF">I302_04179</name>
    <name evidence="3" type="ORF">I302_100806</name>
</gene>